<dbReference type="Pfam" id="PF04667">
    <property type="entry name" value="Endosulfine"/>
    <property type="match status" value="1"/>
</dbReference>
<comment type="caution">
    <text evidence="4">The sequence shown here is derived from an EMBL/GenBank/DDBJ whole genome shotgun (WGS) entry which is preliminary data.</text>
</comment>
<evidence type="ECO:0000256" key="3">
    <source>
        <dbReference type="SAM" id="MobiDB-lite"/>
    </source>
</evidence>
<evidence type="ECO:0000313" key="5">
    <source>
        <dbReference type="Proteomes" id="UP000738325"/>
    </source>
</evidence>
<dbReference type="GO" id="GO:0004864">
    <property type="term" value="F:protein phosphatase inhibitor activity"/>
    <property type="evidence" value="ECO:0007669"/>
    <property type="project" value="TreeGrafter"/>
</dbReference>
<feature type="region of interest" description="Disordered" evidence="3">
    <location>
        <begin position="63"/>
        <end position="123"/>
    </location>
</feature>
<dbReference type="OrthoDB" id="5949865at2759"/>
<dbReference type="PANTHER" id="PTHR10358">
    <property type="entry name" value="ENDOSULFINE"/>
    <property type="match status" value="1"/>
</dbReference>
<dbReference type="GO" id="GO:0005737">
    <property type="term" value="C:cytoplasm"/>
    <property type="evidence" value="ECO:0007669"/>
    <property type="project" value="TreeGrafter"/>
</dbReference>
<proteinExistence type="inferred from homology"/>
<accession>A0A9P6R0U3</accession>
<dbReference type="AlphaFoldDB" id="A0A9P6R0U3"/>
<feature type="region of interest" description="Disordered" evidence="3">
    <location>
        <begin position="1"/>
        <end position="38"/>
    </location>
</feature>
<feature type="compositionally biased region" description="Polar residues" evidence="3">
    <location>
        <begin position="1"/>
        <end position="26"/>
    </location>
</feature>
<protein>
    <recommendedName>
        <fullName evidence="2">mRNA stability protein</fullName>
    </recommendedName>
</protein>
<organism evidence="4 5">
    <name type="scientific">Dissophora globulifera</name>
    <dbReference type="NCBI Taxonomy" id="979702"/>
    <lineage>
        <taxon>Eukaryota</taxon>
        <taxon>Fungi</taxon>
        <taxon>Fungi incertae sedis</taxon>
        <taxon>Mucoromycota</taxon>
        <taxon>Mortierellomycotina</taxon>
        <taxon>Mortierellomycetes</taxon>
        <taxon>Mortierellales</taxon>
        <taxon>Mortierellaceae</taxon>
        <taxon>Dissophora</taxon>
    </lineage>
</organism>
<keyword evidence="5" id="KW-1185">Reference proteome</keyword>
<dbReference type="Proteomes" id="UP000738325">
    <property type="component" value="Unassembled WGS sequence"/>
</dbReference>
<dbReference type="InterPro" id="IPR006760">
    <property type="entry name" value="Endosulphine"/>
</dbReference>
<evidence type="ECO:0000256" key="1">
    <source>
        <dbReference type="ARBA" id="ARBA00010520"/>
    </source>
</evidence>
<comment type="function">
    <text evidence="2">Plays an essential role in initiation of the G0 program by preventing the degradation of specific nutrient-regulated mRNAs via the 5'-3' mRNA decay pathway.</text>
</comment>
<feature type="compositionally biased region" description="Polar residues" evidence="3">
    <location>
        <begin position="70"/>
        <end position="93"/>
    </location>
</feature>
<dbReference type="PANTHER" id="PTHR10358:SF6">
    <property type="entry name" value="ENDOSULFINE, ISOFORM A"/>
    <property type="match status" value="1"/>
</dbReference>
<comment type="similarity">
    <text evidence="1 2">Belongs to the endosulfine family.</text>
</comment>
<feature type="compositionally biased region" description="Polar residues" evidence="3">
    <location>
        <begin position="111"/>
        <end position="123"/>
    </location>
</feature>
<reference evidence="4" key="1">
    <citation type="journal article" date="2020" name="Fungal Divers.">
        <title>Resolving the Mortierellaceae phylogeny through synthesis of multi-gene phylogenetics and phylogenomics.</title>
        <authorList>
            <person name="Vandepol N."/>
            <person name="Liber J."/>
            <person name="Desiro A."/>
            <person name="Na H."/>
            <person name="Kennedy M."/>
            <person name="Barry K."/>
            <person name="Grigoriev I.V."/>
            <person name="Miller A.N."/>
            <person name="O'Donnell K."/>
            <person name="Stajich J.E."/>
            <person name="Bonito G."/>
        </authorList>
    </citation>
    <scope>NUCLEOTIDE SEQUENCE</scope>
    <source>
        <strain evidence="4">REB-010B</strain>
    </source>
</reference>
<evidence type="ECO:0000313" key="4">
    <source>
        <dbReference type="EMBL" id="KAG0307314.1"/>
    </source>
</evidence>
<evidence type="ECO:0000256" key="2">
    <source>
        <dbReference type="RuleBase" id="RU363120"/>
    </source>
</evidence>
<gene>
    <name evidence="4" type="ORF">BGZ99_001484</name>
</gene>
<name>A0A9P6R0U3_9FUNG</name>
<sequence length="123" mass="13539">MSSPSNPSSGGTATEQGFSPSQTLNQQEEKLRRLYGRLPQKGMLDHRLKERKYFDSGDYALSKAGKTTAPVGSQHPQPENIPHSTPQTATQHHLGSPPVKESSLIHETEPTRNNYTTMARANV</sequence>
<dbReference type="EMBL" id="JAAAIP010001382">
    <property type="protein sequence ID" value="KAG0307314.1"/>
    <property type="molecule type" value="Genomic_DNA"/>
</dbReference>